<evidence type="ECO:0000313" key="5">
    <source>
        <dbReference type="Proteomes" id="UP001488838"/>
    </source>
</evidence>
<feature type="compositionally biased region" description="Basic and acidic residues" evidence="2">
    <location>
        <begin position="163"/>
        <end position="179"/>
    </location>
</feature>
<evidence type="ECO:0000256" key="2">
    <source>
        <dbReference type="SAM" id="MobiDB-lite"/>
    </source>
</evidence>
<dbReference type="InterPro" id="IPR036869">
    <property type="entry name" value="J_dom_sf"/>
</dbReference>
<evidence type="ECO:0000313" key="4">
    <source>
        <dbReference type="EMBL" id="KAK7815028.1"/>
    </source>
</evidence>
<dbReference type="AlphaFoldDB" id="A0AAW0IKV3"/>
<dbReference type="CDD" id="cd06257">
    <property type="entry name" value="DnaJ"/>
    <property type="match status" value="1"/>
</dbReference>
<feature type="region of interest" description="Disordered" evidence="2">
    <location>
        <begin position="150"/>
        <end position="179"/>
    </location>
</feature>
<dbReference type="PANTHER" id="PTHR45255:SF1">
    <property type="entry name" value="DNAJ HOMOLOG SUBFAMILY C MEMBER 24"/>
    <property type="match status" value="1"/>
</dbReference>
<keyword evidence="1" id="KW-0862">Zinc</keyword>
<evidence type="ECO:0000259" key="3">
    <source>
        <dbReference type="PROSITE" id="PS50076"/>
    </source>
</evidence>
<dbReference type="SUPFAM" id="SSF144217">
    <property type="entry name" value="CSL zinc finger"/>
    <property type="match status" value="1"/>
</dbReference>
<protein>
    <recommendedName>
        <fullName evidence="3">J domain-containing protein</fullName>
    </recommendedName>
</protein>
<dbReference type="Gene3D" id="1.10.287.110">
    <property type="entry name" value="DnaJ domain"/>
    <property type="match status" value="1"/>
</dbReference>
<keyword evidence="5" id="KW-1185">Reference proteome</keyword>
<proteinExistence type="predicted"/>
<organism evidence="4 5">
    <name type="scientific">Myodes glareolus</name>
    <name type="common">Bank vole</name>
    <name type="synonym">Clethrionomys glareolus</name>
    <dbReference type="NCBI Taxonomy" id="447135"/>
    <lineage>
        <taxon>Eukaryota</taxon>
        <taxon>Metazoa</taxon>
        <taxon>Chordata</taxon>
        <taxon>Craniata</taxon>
        <taxon>Vertebrata</taxon>
        <taxon>Euteleostomi</taxon>
        <taxon>Mammalia</taxon>
        <taxon>Eutheria</taxon>
        <taxon>Euarchontoglires</taxon>
        <taxon>Glires</taxon>
        <taxon>Rodentia</taxon>
        <taxon>Myomorpha</taxon>
        <taxon>Muroidea</taxon>
        <taxon>Cricetidae</taxon>
        <taxon>Arvicolinae</taxon>
        <taxon>Myodes</taxon>
    </lineage>
</organism>
<gene>
    <name evidence="4" type="ORF">U0070_024371</name>
</gene>
<dbReference type="InterPro" id="IPR001623">
    <property type="entry name" value="DnaJ_domain"/>
</dbReference>
<evidence type="ECO:0000256" key="1">
    <source>
        <dbReference type="ARBA" id="ARBA00022833"/>
    </source>
</evidence>
<accession>A0AAW0IKV3</accession>
<dbReference type="PANTHER" id="PTHR45255">
    <property type="entry name" value="DNAJ HOMOLOG SUBFAMILY C MEMBER 24"/>
    <property type="match status" value="1"/>
</dbReference>
<dbReference type="GO" id="GO:0001671">
    <property type="term" value="F:ATPase activator activity"/>
    <property type="evidence" value="ECO:0007669"/>
    <property type="project" value="TreeGrafter"/>
</dbReference>
<name>A0AAW0IKV3_MYOGA</name>
<feature type="domain" description="J" evidence="3">
    <location>
        <begin position="484"/>
        <end position="575"/>
    </location>
</feature>
<dbReference type="PROSITE" id="PS50076">
    <property type="entry name" value="DNAJ_2"/>
    <property type="match status" value="1"/>
</dbReference>
<reference evidence="4 5" key="1">
    <citation type="journal article" date="2023" name="bioRxiv">
        <title>Conserved and derived expression patterns and positive selection on dental genes reveal complex evolutionary context of ever-growing rodent molars.</title>
        <authorList>
            <person name="Calamari Z.T."/>
            <person name="Song A."/>
            <person name="Cohen E."/>
            <person name="Akter M."/>
            <person name="Roy R.D."/>
            <person name="Hallikas O."/>
            <person name="Christensen M.M."/>
            <person name="Li P."/>
            <person name="Marangoni P."/>
            <person name="Jernvall J."/>
            <person name="Klein O.D."/>
        </authorList>
    </citation>
    <scope>NUCLEOTIDE SEQUENCE [LARGE SCALE GENOMIC DNA]</scope>
    <source>
        <strain evidence="4">V071</strain>
    </source>
</reference>
<comment type="caution">
    <text evidence="4">The sequence shown here is derived from an EMBL/GenBank/DDBJ whole genome shotgun (WGS) entry which is preliminary data.</text>
</comment>
<feature type="region of interest" description="Disordered" evidence="2">
    <location>
        <begin position="104"/>
        <end position="127"/>
    </location>
</feature>
<dbReference type="GO" id="GO:0008198">
    <property type="term" value="F:ferrous iron binding"/>
    <property type="evidence" value="ECO:0007669"/>
    <property type="project" value="TreeGrafter"/>
</dbReference>
<feature type="region of interest" description="Disordered" evidence="2">
    <location>
        <begin position="1"/>
        <end position="27"/>
    </location>
</feature>
<dbReference type="Gene3D" id="3.10.660.10">
    <property type="entry name" value="DPH Zinc finger"/>
    <property type="match status" value="1"/>
</dbReference>
<dbReference type="SUPFAM" id="SSF46565">
    <property type="entry name" value="Chaperone J-domain"/>
    <property type="match status" value="1"/>
</dbReference>
<dbReference type="InterPro" id="IPR036671">
    <property type="entry name" value="DPH_MB_sf"/>
</dbReference>
<dbReference type="EMBL" id="JBBHLL010000117">
    <property type="protein sequence ID" value="KAK7815028.1"/>
    <property type="molecule type" value="Genomic_DNA"/>
</dbReference>
<dbReference type="Proteomes" id="UP001488838">
    <property type="component" value="Unassembled WGS sequence"/>
</dbReference>
<sequence length="702" mass="79729">MPQSREFGRVDVQSSDSSPSSPIIGGRTTNYFKRMMGIEEAPYEVARTARIPEDLDDIICHLEQRDTVNTTKAKQNMDGESKQREKMRPMTFYTKRQRQLAPYRCEQPKSDAQKSLGDTEDISKENKAKAKSQTFIRRWLEIETETHIGAHWSFQSPEEEQKEGEHEKGSQDRDGCVHPQRRCDRDYKEEPTLIKWVHHVKFWALCGEPVPTGEVKQLGMMAHSINPSTRESEVQNQGYELAHPNIHPIYELLEYVKELVLQIQSSSRWESWPCTLSGQHSRADPDREKADPDGKDALFTLLGMTTVAKYTAEAAKNSIMLLVEIDDNFLANDMLAEMSYTSEYIVVPGQDSDILVHPFYNQDDMAAMSLISTIMSGMKCRYKVIQLRTTLILITNSRPPVSTNRTRVTQGKRPRRGREAGPFGYVHRQLGHDWKLIPAERKLPAERKVGSALRRRGLTFACEAWLSDDGEAPGGIEASVLLSLIWQDVGFYYLVQSSFEFIVDFKVALVILCRPGCPGAHRDQPVFAYQYHPDKQSADAPAGTMEKCMQKFIEIDQAWKILGNEETKKMYDLQRHGPDDGSFSLTCRCGGKYTVSKDEVEEVQEGECPDRLDPQNPVYAEETSPSVIVNGFSERLRASHNQRIRPHSENLTNIATTYFIGSQLQGLNKFVLLQSFSNTKLLQLKELNNFLGTLAAALESDN</sequence>